<sequence length="226" mass="24741">MPDQSPEAPTLDWRDGVIPVSTRFDDPYFSLNDGLAETRHVFLHGNRLEARLCDGFHIAELGFGTGLNLLAVQILWAAMGRPGVLHFTSFEAFPMEAADIARALAHFPEARAVAGPFLDQWAAGQRVLDLPGLRAEIVTGDARQTLPAWTGAADAWFLDGFSPAKNPELWSDDLMQAVADHTKPHGSFATYTAAGHVRRALQAAGFQVERQPGHGHKRHMTAGWRV</sequence>
<evidence type="ECO:0000259" key="1">
    <source>
        <dbReference type="Pfam" id="PF05430"/>
    </source>
</evidence>
<keyword evidence="2" id="KW-0808">Transferase</keyword>
<dbReference type="InterPro" id="IPR047785">
    <property type="entry name" value="tRNA_MNMC2"/>
</dbReference>
<name>A0A2T6APN6_9RHOB</name>
<gene>
    <name evidence="2" type="ORF">C8N34_12023</name>
</gene>
<dbReference type="Proteomes" id="UP000244224">
    <property type="component" value="Unassembled WGS sequence"/>
</dbReference>
<dbReference type="Gene3D" id="3.40.50.150">
    <property type="entry name" value="Vaccinia Virus protein VP39"/>
    <property type="match status" value="1"/>
</dbReference>
<dbReference type="Pfam" id="PF05430">
    <property type="entry name" value="Methyltransf_30"/>
    <property type="match status" value="1"/>
</dbReference>
<dbReference type="RefSeq" id="WP_108130465.1">
    <property type="nucleotide sequence ID" value="NZ_QBKP01000020.1"/>
</dbReference>
<keyword evidence="2" id="KW-0489">Methyltransferase</keyword>
<dbReference type="GO" id="GO:0032259">
    <property type="term" value="P:methylation"/>
    <property type="evidence" value="ECO:0007669"/>
    <property type="project" value="UniProtKB-KW"/>
</dbReference>
<dbReference type="PANTHER" id="PTHR39963:SF1">
    <property type="entry name" value="MNMC-LIKE METHYLTRANSFERASE DOMAIN-CONTAINING PROTEIN"/>
    <property type="match status" value="1"/>
</dbReference>
<dbReference type="OrthoDB" id="9786494at2"/>
<protein>
    <submittedName>
        <fullName evidence="2">tRNA U34 5-methylaminomethyl-2-thiouridine-forming methyltransferase MnmC</fullName>
    </submittedName>
</protein>
<evidence type="ECO:0000313" key="2">
    <source>
        <dbReference type="EMBL" id="PTX45783.1"/>
    </source>
</evidence>
<comment type="caution">
    <text evidence="2">The sequence shown here is derived from an EMBL/GenBank/DDBJ whole genome shotgun (WGS) entry which is preliminary data.</text>
</comment>
<dbReference type="PANTHER" id="PTHR39963">
    <property type="entry name" value="SLL0983 PROTEIN"/>
    <property type="match status" value="1"/>
</dbReference>
<dbReference type="GO" id="GO:0016645">
    <property type="term" value="F:oxidoreductase activity, acting on the CH-NH group of donors"/>
    <property type="evidence" value="ECO:0007669"/>
    <property type="project" value="InterPro"/>
</dbReference>
<dbReference type="NCBIfam" id="NF033855">
    <property type="entry name" value="tRNA_MNMC2"/>
    <property type="match status" value="1"/>
</dbReference>
<dbReference type="SUPFAM" id="SSF53335">
    <property type="entry name" value="S-adenosyl-L-methionine-dependent methyltransferases"/>
    <property type="match status" value="1"/>
</dbReference>
<accession>A0A2T6APN6</accession>
<dbReference type="AlphaFoldDB" id="A0A2T6APN6"/>
<feature type="domain" description="MnmC-like methyltransferase" evidence="1">
    <location>
        <begin position="124"/>
        <end position="224"/>
    </location>
</feature>
<dbReference type="InterPro" id="IPR029063">
    <property type="entry name" value="SAM-dependent_MTases_sf"/>
</dbReference>
<organism evidence="2 3">
    <name type="scientific">Gemmobacter caeni</name>
    <dbReference type="NCBI Taxonomy" id="589035"/>
    <lineage>
        <taxon>Bacteria</taxon>
        <taxon>Pseudomonadati</taxon>
        <taxon>Pseudomonadota</taxon>
        <taxon>Alphaproteobacteria</taxon>
        <taxon>Rhodobacterales</taxon>
        <taxon>Paracoccaceae</taxon>
        <taxon>Gemmobacter</taxon>
    </lineage>
</organism>
<proteinExistence type="predicted"/>
<reference evidence="2 3" key="1">
    <citation type="submission" date="2018-04" db="EMBL/GenBank/DDBJ databases">
        <title>Genomic Encyclopedia of Archaeal and Bacterial Type Strains, Phase II (KMG-II): from individual species to whole genera.</title>
        <authorList>
            <person name="Goeker M."/>
        </authorList>
    </citation>
    <scope>NUCLEOTIDE SEQUENCE [LARGE SCALE GENOMIC DNA]</scope>
    <source>
        <strain evidence="2 3">DSM 21823</strain>
    </source>
</reference>
<dbReference type="EMBL" id="QBKP01000020">
    <property type="protein sequence ID" value="PTX45783.1"/>
    <property type="molecule type" value="Genomic_DNA"/>
</dbReference>
<evidence type="ECO:0000313" key="3">
    <source>
        <dbReference type="Proteomes" id="UP000244224"/>
    </source>
</evidence>
<keyword evidence="3" id="KW-1185">Reference proteome</keyword>
<dbReference type="InterPro" id="IPR008471">
    <property type="entry name" value="MnmC-like_methylTransf"/>
</dbReference>
<dbReference type="GO" id="GO:0004808">
    <property type="term" value="F:tRNA (5-methylaminomethyl-2-thiouridylate)(34)-methyltransferase activity"/>
    <property type="evidence" value="ECO:0007669"/>
    <property type="project" value="InterPro"/>
</dbReference>